<dbReference type="GO" id="GO:0004477">
    <property type="term" value="F:methenyltetrahydrofolate cyclohydrolase activity"/>
    <property type="evidence" value="ECO:0007669"/>
    <property type="project" value="UniProtKB-EC"/>
</dbReference>
<dbReference type="Pfam" id="PF00378">
    <property type="entry name" value="ECH_1"/>
    <property type="match status" value="1"/>
</dbReference>
<dbReference type="Pfam" id="PF02911">
    <property type="entry name" value="Formyl_trans_C"/>
    <property type="match status" value="1"/>
</dbReference>
<dbReference type="InterPro" id="IPR047180">
    <property type="entry name" value="HoxX-like"/>
</dbReference>
<dbReference type="GO" id="GO:0006730">
    <property type="term" value="P:one-carbon metabolic process"/>
    <property type="evidence" value="ECO:0007669"/>
    <property type="project" value="UniProtKB-KW"/>
</dbReference>
<dbReference type="CDD" id="cd06558">
    <property type="entry name" value="crotonase-like"/>
    <property type="match status" value="1"/>
</dbReference>
<dbReference type="InterPro" id="IPR001753">
    <property type="entry name" value="Enoyl-CoA_hydra/iso"/>
</dbReference>
<dbReference type="InterPro" id="IPR046346">
    <property type="entry name" value="Aminoacid_DH-like_N_sf"/>
</dbReference>
<dbReference type="InterPro" id="IPR036477">
    <property type="entry name" value="Formyl_transf_N_sf"/>
</dbReference>
<dbReference type="CDD" id="cd01080">
    <property type="entry name" value="NAD_bind_m-THF_DH_Cyclohyd"/>
    <property type="match status" value="1"/>
</dbReference>
<dbReference type="CDD" id="cd08650">
    <property type="entry name" value="FMT_core_HypX_N"/>
    <property type="match status" value="1"/>
</dbReference>
<evidence type="ECO:0000256" key="7">
    <source>
        <dbReference type="ARBA" id="ARBA00036357"/>
    </source>
</evidence>
<evidence type="ECO:0000256" key="1">
    <source>
        <dbReference type="ARBA" id="ARBA00011738"/>
    </source>
</evidence>
<dbReference type="SUPFAM" id="SSF51735">
    <property type="entry name" value="NAD(P)-binding Rossmann-fold domains"/>
    <property type="match status" value="1"/>
</dbReference>
<evidence type="ECO:0000313" key="11">
    <source>
        <dbReference type="Proteomes" id="UP000095280"/>
    </source>
</evidence>
<dbReference type="InterPro" id="IPR029045">
    <property type="entry name" value="ClpP/crotonase-like_dom_sf"/>
</dbReference>
<sequence>ATKDTIEPAQKQCSKERKITFAMKLIGALAQRPHNILLLSSAYNGLTQRLHTHLMDRGHRIQFRLALSEDSIQRDVDAVKPEFVLCPFLTRRIPQAVCASQPCLVLHPGVVADGGPSSLDWAVLRREAEWGVTLLQADKELDGGPVWSHRDFHVPEGSSKASLYRGPVTDAAVECVDEFLVKFRSGARTPKRPGEMQKATARGEWRDRMEASERTVDWRTDDTETVLRKVRCSDSTPGALGSLLGRRLRLFGAHREEGEELRGEPGRLLATRDGAVCVGTGNGAVWISHARVEGGVKLPTASVLAEEISAAGVEEVPYSPFSSDHRATFREIWYEQVEHVGILNFNFHNGAMSTDQCRRLTEAYREAKQLDAKVLILQGNGDFFSNGIHLNVIEAAPRPEQEAWSNICAIDDLVREVLINTRQVTVSAVQANAGAGGVFLALAADHVWLRRGCVLNPHYRTMGLFGSEYWTYSLPRRLQSSATAAEQLVNACLPISAERAWWLGLADRVIPGHFPSGVRHQAKGLLTGPQETEDFLRAKAARLAADRPVMEECRARELSHMRQDMFERAEFHAARRAFVRRARAKTTPERLLDPQGSVRGGDDDASSSSCSLLTRSIVSDPVVEETHSAMSKSRILKGKDRAAQIAHRLVQAITKQKQRQPDFEPTLAIVQVGDRPDSNLYIRQKTRLAKKIGVRVEHIRLPRTTSYLEVLGHILKLNESDSVNGIVLQLPLDSNQSSINVDRLLDAIDPKKDVDGLGSTNRRLLQQGNLDEAFISCAPLASLELVKMSGVPVKDVVAVVIGNSNMVGKPTAMLLSMLGAQVVRCDVDTIDTQKLAASAQIVVAAAGVAKLVRQDWVRKGALVIDCGCSTNPDGQGLVGDVYFQEVAHRTSYISPVPGGVGPLAVAMLMSNVVQAALKKVHYQSSGSGASVRDVENTVAPRW</sequence>
<keyword evidence="11" id="KW-1185">Reference proteome</keyword>
<dbReference type="Gene3D" id="3.40.50.10860">
    <property type="entry name" value="Leucine Dehydrogenase, chain A, domain 1"/>
    <property type="match status" value="1"/>
</dbReference>
<dbReference type="PANTHER" id="PTHR43388">
    <property type="entry name" value="HYDROGENASE MATURATION FACTOR HOXX"/>
    <property type="match status" value="1"/>
</dbReference>
<dbReference type="WBParaSite" id="maker-uti_cns_0045631-snap-gene-2.21-mRNA-1">
    <property type="protein sequence ID" value="maker-uti_cns_0045631-snap-gene-2.21-mRNA-1"/>
    <property type="gene ID" value="maker-uti_cns_0045631-snap-gene-2.21"/>
</dbReference>
<feature type="domain" description="Tetrahydrofolate dehydrogenase/cyclohydrolase catalytic" evidence="8">
    <location>
        <begin position="636"/>
        <end position="755"/>
    </location>
</feature>
<dbReference type="Pfam" id="PF00763">
    <property type="entry name" value="THF_DHG_CYH"/>
    <property type="match status" value="1"/>
</dbReference>
<dbReference type="InterPro" id="IPR020630">
    <property type="entry name" value="THF_DH/CycHdrlase_cat_dom"/>
</dbReference>
<organism evidence="11 12">
    <name type="scientific">Macrostomum lignano</name>
    <dbReference type="NCBI Taxonomy" id="282301"/>
    <lineage>
        <taxon>Eukaryota</taxon>
        <taxon>Metazoa</taxon>
        <taxon>Spiralia</taxon>
        <taxon>Lophotrochozoa</taxon>
        <taxon>Platyhelminthes</taxon>
        <taxon>Rhabditophora</taxon>
        <taxon>Macrostomorpha</taxon>
        <taxon>Macrostomida</taxon>
        <taxon>Macrostomidae</taxon>
        <taxon>Macrostomum</taxon>
    </lineage>
</organism>
<evidence type="ECO:0000256" key="5">
    <source>
        <dbReference type="ARBA" id="ARBA00023002"/>
    </source>
</evidence>
<dbReference type="CDD" id="cd08701">
    <property type="entry name" value="FMT_C_HypX"/>
    <property type="match status" value="1"/>
</dbReference>
<protein>
    <recommendedName>
        <fullName evidence="2">methenyltetrahydrofolate cyclohydrolase</fullName>
        <ecNumber evidence="2">3.5.4.9</ecNumber>
    </recommendedName>
</protein>
<evidence type="ECO:0000256" key="2">
    <source>
        <dbReference type="ARBA" id="ARBA00012776"/>
    </source>
</evidence>
<keyword evidence="6" id="KW-0511">Multifunctional enzyme</keyword>
<dbReference type="InterPro" id="IPR036291">
    <property type="entry name" value="NAD(P)-bd_dom_sf"/>
</dbReference>
<feature type="domain" description="Formyl transferase C-terminal" evidence="10">
    <location>
        <begin position="209"/>
        <end position="304"/>
    </location>
</feature>
<evidence type="ECO:0000259" key="8">
    <source>
        <dbReference type="Pfam" id="PF00763"/>
    </source>
</evidence>
<dbReference type="SUPFAM" id="SSF52096">
    <property type="entry name" value="ClpP/crotonase"/>
    <property type="match status" value="1"/>
</dbReference>
<dbReference type="Proteomes" id="UP000095280">
    <property type="component" value="Unplaced"/>
</dbReference>
<dbReference type="AlphaFoldDB" id="A0A1I8J1L5"/>
<evidence type="ECO:0000259" key="10">
    <source>
        <dbReference type="Pfam" id="PF02911"/>
    </source>
</evidence>
<evidence type="ECO:0000313" key="12">
    <source>
        <dbReference type="WBParaSite" id="maker-uti_cns_0045631-snap-gene-2.21-mRNA-1"/>
    </source>
</evidence>
<keyword evidence="4" id="KW-0378">Hydrolase</keyword>
<reference evidence="12" key="1">
    <citation type="submission" date="2016-11" db="UniProtKB">
        <authorList>
            <consortium name="WormBaseParasite"/>
        </authorList>
    </citation>
    <scope>IDENTIFICATION</scope>
</reference>
<dbReference type="Gene3D" id="3.40.50.720">
    <property type="entry name" value="NAD(P)-binding Rossmann-like Domain"/>
    <property type="match status" value="1"/>
</dbReference>
<dbReference type="HAMAP" id="MF_01576">
    <property type="entry name" value="THF_DHG_CYH"/>
    <property type="match status" value="1"/>
</dbReference>
<dbReference type="PRINTS" id="PR00085">
    <property type="entry name" value="THFDHDRGNASE"/>
</dbReference>
<feature type="domain" description="Tetrahydrofolate dehydrogenase/cyclohydrolase NAD(P)-binding" evidence="9">
    <location>
        <begin position="776"/>
        <end position="918"/>
    </location>
</feature>
<dbReference type="FunFam" id="3.40.50.10860:FF:000005">
    <property type="entry name" value="C-1-tetrahydrofolate synthase, cytoplasmic, putative"/>
    <property type="match status" value="1"/>
</dbReference>
<dbReference type="Gene3D" id="3.90.226.10">
    <property type="entry name" value="2-enoyl-CoA Hydratase, Chain A, domain 1"/>
    <property type="match status" value="1"/>
</dbReference>
<accession>A0A1I8J1L5</accession>
<keyword evidence="3" id="KW-0554">One-carbon metabolism</keyword>
<proteinExistence type="inferred from homology"/>
<keyword evidence="5" id="KW-0560">Oxidoreductase</keyword>
<dbReference type="SUPFAM" id="SSF53223">
    <property type="entry name" value="Aminoacid dehydrogenase-like, N-terminal domain"/>
    <property type="match status" value="1"/>
</dbReference>
<dbReference type="InterPro" id="IPR000672">
    <property type="entry name" value="THF_DH/CycHdrlase"/>
</dbReference>
<name>A0A1I8J1L5_9PLAT</name>
<dbReference type="Gene3D" id="3.40.50.12230">
    <property type="match status" value="1"/>
</dbReference>
<dbReference type="SUPFAM" id="SSF53328">
    <property type="entry name" value="Formyltransferase"/>
    <property type="match status" value="1"/>
</dbReference>
<dbReference type="EC" id="3.5.4.9" evidence="2"/>
<evidence type="ECO:0000256" key="3">
    <source>
        <dbReference type="ARBA" id="ARBA00022563"/>
    </source>
</evidence>
<comment type="catalytic activity">
    <reaction evidence="7">
        <text>(6R)-5,10-methenyltetrahydrofolate + H2O = (6R)-10-formyltetrahydrofolate + H(+)</text>
        <dbReference type="Rhea" id="RHEA:23700"/>
        <dbReference type="ChEBI" id="CHEBI:15377"/>
        <dbReference type="ChEBI" id="CHEBI:15378"/>
        <dbReference type="ChEBI" id="CHEBI:57455"/>
        <dbReference type="ChEBI" id="CHEBI:195366"/>
        <dbReference type="EC" id="3.5.4.9"/>
    </reaction>
</comment>
<evidence type="ECO:0000256" key="6">
    <source>
        <dbReference type="ARBA" id="ARBA00023268"/>
    </source>
</evidence>
<dbReference type="PANTHER" id="PTHR43388:SF1">
    <property type="entry name" value="HYDROGENASE MATURATION FACTOR HOXX"/>
    <property type="match status" value="1"/>
</dbReference>
<dbReference type="InterPro" id="IPR005793">
    <property type="entry name" value="Formyl_trans_C"/>
</dbReference>
<dbReference type="SUPFAM" id="SSF50486">
    <property type="entry name" value="FMT C-terminal domain-like"/>
    <property type="match status" value="1"/>
</dbReference>
<dbReference type="GO" id="GO:0004488">
    <property type="term" value="F:methylenetetrahydrofolate dehydrogenase (NADP+) activity"/>
    <property type="evidence" value="ECO:0007669"/>
    <property type="project" value="InterPro"/>
</dbReference>
<dbReference type="OrthoDB" id="5126881at2759"/>
<dbReference type="Pfam" id="PF02882">
    <property type="entry name" value="THF_DHG_CYH_C"/>
    <property type="match status" value="1"/>
</dbReference>
<dbReference type="InterPro" id="IPR011034">
    <property type="entry name" value="Formyl_transferase-like_C_sf"/>
</dbReference>
<dbReference type="InterPro" id="IPR020631">
    <property type="entry name" value="THF_DH/CycHdrlase_NAD-bd_dom"/>
</dbReference>
<dbReference type="STRING" id="282301.A0A1I8J1L5"/>
<comment type="subunit">
    <text evidence="1">Homodimer.</text>
</comment>
<evidence type="ECO:0000256" key="4">
    <source>
        <dbReference type="ARBA" id="ARBA00022801"/>
    </source>
</evidence>
<evidence type="ECO:0000259" key="9">
    <source>
        <dbReference type="Pfam" id="PF02882"/>
    </source>
</evidence>